<evidence type="ECO:0000313" key="11">
    <source>
        <dbReference type="Proteomes" id="UP000061660"/>
    </source>
</evidence>
<dbReference type="InterPro" id="IPR002195">
    <property type="entry name" value="Dihydroorotase_CS"/>
</dbReference>
<feature type="binding site" description="via carbamate group" evidence="8">
    <location>
        <position position="149"/>
    </location>
    <ligand>
        <name>Zn(2+)</name>
        <dbReference type="ChEBI" id="CHEBI:29105"/>
        <label>2</label>
    </ligand>
</feature>
<evidence type="ECO:0000313" key="10">
    <source>
        <dbReference type="EMBL" id="ALS20452.1"/>
    </source>
</evidence>
<reference evidence="10 11" key="2">
    <citation type="journal article" date="2016" name="Genome Announc.">
        <title>Complete Genome Sequences of Two Interactive Moderate Thermophiles, Paenibacillus napthalenovorans 32O-Y and Paenibacillus sp. 32O-W.</title>
        <authorList>
            <person name="Butler R.R.III."/>
            <person name="Wang J."/>
            <person name="Stark B.C."/>
            <person name="Pombert J.F."/>
        </authorList>
    </citation>
    <scope>NUCLEOTIDE SEQUENCE [LARGE SCALE GENOMIC DNA]</scope>
    <source>
        <strain evidence="10 11">32O-Y</strain>
    </source>
</reference>
<dbReference type="STRING" id="162209.IJ22_00600"/>
<dbReference type="KEGG" id="pnp:IJ22_00600"/>
<comment type="similarity">
    <text evidence="8">Belongs to the metallo-dependent hydrolases superfamily. Allantoinase family.</text>
</comment>
<evidence type="ECO:0000256" key="5">
    <source>
        <dbReference type="ARBA" id="ARBA00022723"/>
    </source>
</evidence>
<dbReference type="EMBL" id="CP013652">
    <property type="protein sequence ID" value="ALS20452.1"/>
    <property type="molecule type" value="Genomic_DNA"/>
</dbReference>
<evidence type="ECO:0000256" key="6">
    <source>
        <dbReference type="ARBA" id="ARBA00022801"/>
    </source>
</evidence>
<accession>A0A0U2VW08</accession>
<comment type="function">
    <text evidence="1">Catalyzes the reversible cyclization of carbamoyl aspartate to dihydroorotate.</text>
</comment>
<dbReference type="GO" id="GO:0050897">
    <property type="term" value="F:cobalt ion binding"/>
    <property type="evidence" value="ECO:0007669"/>
    <property type="project" value="InterPro"/>
</dbReference>
<evidence type="ECO:0000256" key="8">
    <source>
        <dbReference type="HAMAP-Rule" id="MF_01645"/>
    </source>
</evidence>
<dbReference type="PANTHER" id="PTHR43668">
    <property type="entry name" value="ALLANTOINASE"/>
    <property type="match status" value="1"/>
</dbReference>
<evidence type="ECO:0000256" key="2">
    <source>
        <dbReference type="ARBA" id="ARBA00010286"/>
    </source>
</evidence>
<dbReference type="UniPathway" id="UPA00395">
    <property type="reaction ID" value="UER00653"/>
</dbReference>
<comment type="pathway">
    <text evidence="8">Nitrogen metabolism; (S)-allantoin degradation; allantoate from (S)-allantoin: step 1/1.</text>
</comment>
<dbReference type="EC" id="3.5.2.5" evidence="8"/>
<dbReference type="Proteomes" id="UP000061660">
    <property type="component" value="Chromosome"/>
</dbReference>
<dbReference type="AlphaFoldDB" id="A0A0U2VW08"/>
<evidence type="ECO:0000259" key="9">
    <source>
        <dbReference type="Pfam" id="PF01979"/>
    </source>
</evidence>
<feature type="domain" description="Amidohydrolase-related" evidence="9">
    <location>
        <begin position="54"/>
        <end position="436"/>
    </location>
</feature>
<feature type="binding site" evidence="8">
    <location>
        <position position="244"/>
    </location>
    <ligand>
        <name>Zn(2+)</name>
        <dbReference type="ChEBI" id="CHEBI:29105"/>
        <label>2</label>
    </ligand>
</feature>
<dbReference type="PATRIC" id="fig|162209.4.peg.56"/>
<dbReference type="PANTHER" id="PTHR43668:SF4">
    <property type="entry name" value="ALLANTOINASE"/>
    <property type="match status" value="1"/>
</dbReference>
<feature type="binding site" evidence="8">
    <location>
        <position position="188"/>
    </location>
    <ligand>
        <name>Zn(2+)</name>
        <dbReference type="ChEBI" id="CHEBI:29105"/>
        <label>2</label>
    </ligand>
</feature>
<dbReference type="InterPro" id="IPR047604">
    <property type="entry name" value="Allantoinase_bact"/>
</dbReference>
<evidence type="ECO:0000256" key="7">
    <source>
        <dbReference type="ARBA" id="ARBA00022833"/>
    </source>
</evidence>
<keyword evidence="7 8" id="KW-0862">Zinc</keyword>
<dbReference type="GO" id="GO:0004038">
    <property type="term" value="F:allantoinase activity"/>
    <property type="evidence" value="ECO:0007669"/>
    <property type="project" value="UniProtKB-UniRule"/>
</dbReference>
<sequence length="454" mass="49725">MAAEFDVVIKGGHIVGYDRIERMDIGIAGGVITCIQETIAESARMEIDARGQVAVPGMIDVHVHLNEPGLGNWEGIPSGSAALAAGGCTTYFDMPLNCLPPTTTVAALKEKLELAKQRSCIDYAFWGGLVPGNVEQLAPLAEAGVIGFKAFLSAAGGKQEGAFREVDDRTLYQGMREIARLGKILALHAESEPIISALAAEKQSKGLVSAKDYLYSRPIYAEFEAVRRALYYAELTGCALHFVHISSPAAVMEIRTAKRAGLNVTLETCPHYLMLTGDAMEEIGALAKCAPPLRTEEELEGLWEAIRQGDIDMISSDHSPCPPELKVSDNWFDIWGGISGAQSSLELFLGEGYVRRDIPLPLLCRMLSTHPARRFGLHSTKGEIRPGADADLAIVDFSAPYVLQKEHLYDRHKHNPYVGKQMECRVKYTLVRGQLVYDWQSGITNPKDGRWLRS</sequence>
<dbReference type="InterPro" id="IPR006680">
    <property type="entry name" value="Amidohydro-rel"/>
</dbReference>
<dbReference type="GO" id="GO:0000256">
    <property type="term" value="P:allantoin catabolic process"/>
    <property type="evidence" value="ECO:0007669"/>
    <property type="project" value="UniProtKB-UniRule"/>
</dbReference>
<comment type="catalytic activity">
    <reaction evidence="8">
        <text>(S)-allantoin + H2O = allantoate + H(+)</text>
        <dbReference type="Rhea" id="RHEA:17029"/>
        <dbReference type="ChEBI" id="CHEBI:15377"/>
        <dbReference type="ChEBI" id="CHEBI:15378"/>
        <dbReference type="ChEBI" id="CHEBI:15678"/>
        <dbReference type="ChEBI" id="CHEBI:17536"/>
        <dbReference type="EC" id="3.5.2.5"/>
    </reaction>
</comment>
<keyword evidence="6 8" id="KW-0378">Hydrolase</keyword>
<dbReference type="Gene3D" id="2.30.40.10">
    <property type="entry name" value="Urease, subunit C, domain 1"/>
    <property type="match status" value="1"/>
</dbReference>
<protein>
    <recommendedName>
        <fullName evidence="8">Allantoinase</fullName>
        <ecNumber evidence="8">3.5.2.5</ecNumber>
    </recommendedName>
    <alternativeName>
        <fullName evidence="8">Allantoin-utilizing enzyme</fullName>
    </alternativeName>
</protein>
<feature type="modified residue" description="N6-carboxylysine" evidence="8">
    <location>
        <position position="149"/>
    </location>
</feature>
<dbReference type="SUPFAM" id="SSF51556">
    <property type="entry name" value="Metallo-dependent hydrolases"/>
    <property type="match status" value="1"/>
</dbReference>
<comment type="function">
    <text evidence="8">Catalyzes the conversion of allantoin (5-ureidohydantoin) to allantoic acid by hydrolytic cleavage of the five-member hydantoin ring.</text>
</comment>
<feature type="binding site" evidence="8">
    <location>
        <position position="62"/>
    </location>
    <ligand>
        <name>Zn(2+)</name>
        <dbReference type="ChEBI" id="CHEBI:29105"/>
        <label>1</label>
    </ligand>
</feature>
<comment type="similarity">
    <text evidence="2">Belongs to the metallo-dependent hydrolases superfamily. DHOase family. Class I DHOase subfamily.</text>
</comment>
<dbReference type="GO" id="GO:0008270">
    <property type="term" value="F:zinc ion binding"/>
    <property type="evidence" value="ECO:0007669"/>
    <property type="project" value="InterPro"/>
</dbReference>
<dbReference type="Gene3D" id="3.20.20.140">
    <property type="entry name" value="Metal-dependent hydrolases"/>
    <property type="match status" value="1"/>
</dbReference>
<keyword evidence="11" id="KW-1185">Reference proteome</keyword>
<dbReference type="GO" id="GO:0006145">
    <property type="term" value="P:purine nucleobase catabolic process"/>
    <property type="evidence" value="ECO:0007669"/>
    <property type="project" value="TreeGrafter"/>
</dbReference>
<dbReference type="SUPFAM" id="SSF51338">
    <property type="entry name" value="Composite domain of metallo-dependent hydrolases"/>
    <property type="match status" value="1"/>
</dbReference>
<feature type="binding site" evidence="8">
    <location>
        <position position="317"/>
    </location>
    <ligand>
        <name>Zn(2+)</name>
        <dbReference type="ChEBI" id="CHEBI:29105"/>
        <label>1</label>
    </ligand>
</feature>
<name>A0A0U2VW08_9BACL</name>
<dbReference type="InterPro" id="IPR032466">
    <property type="entry name" value="Metal_Hydrolase"/>
</dbReference>
<feature type="binding site" evidence="8">
    <location>
        <position position="64"/>
    </location>
    <ligand>
        <name>Zn(2+)</name>
        <dbReference type="ChEBI" id="CHEBI:29105"/>
        <label>1</label>
    </ligand>
</feature>
<reference evidence="11" key="1">
    <citation type="submission" date="2015-12" db="EMBL/GenBank/DDBJ databases">
        <title>Complete genome sequences of two moderately thermophilic Paenibacillus species.</title>
        <authorList>
            <person name="Butler R.III."/>
            <person name="Wang J."/>
            <person name="Stark B.C."/>
            <person name="Pombert J.-F."/>
        </authorList>
    </citation>
    <scope>NUCLEOTIDE SEQUENCE [LARGE SCALE GENOMIC DNA]</scope>
    <source>
        <strain evidence="11">32O-Y</strain>
    </source>
</reference>
<feature type="binding site" description="via carbamate group" evidence="8">
    <location>
        <position position="149"/>
    </location>
    <ligand>
        <name>Zn(2+)</name>
        <dbReference type="ChEBI" id="CHEBI:29105"/>
        <label>1</label>
    </ligand>
</feature>
<evidence type="ECO:0000256" key="4">
    <source>
        <dbReference type="ARBA" id="ARBA00022631"/>
    </source>
</evidence>
<comment type="subunit">
    <text evidence="3 8">Homotetramer.</text>
</comment>
<dbReference type="NCBIfam" id="TIGR03178">
    <property type="entry name" value="allantoinase"/>
    <property type="match status" value="1"/>
</dbReference>
<dbReference type="RefSeq" id="WP_062406350.1">
    <property type="nucleotide sequence ID" value="NZ_CP013652.1"/>
</dbReference>
<keyword evidence="5 8" id="KW-0479">Metal-binding</keyword>
<comment type="PTM">
    <text evidence="8">Carboxylation allows a single lysine to coordinate two zinc ions.</text>
</comment>
<dbReference type="PROSITE" id="PS00482">
    <property type="entry name" value="DIHYDROOROTASE_1"/>
    <property type="match status" value="1"/>
</dbReference>
<dbReference type="InterPro" id="IPR011059">
    <property type="entry name" value="Metal-dep_hydrolase_composite"/>
</dbReference>
<dbReference type="InterPro" id="IPR050138">
    <property type="entry name" value="DHOase/Allantoinase_Hydrolase"/>
</dbReference>
<dbReference type="NCBIfam" id="NF004839">
    <property type="entry name" value="PRK06189.1"/>
    <property type="match status" value="1"/>
</dbReference>
<organism evidence="10 11">
    <name type="scientific">Paenibacillus naphthalenovorans</name>
    <dbReference type="NCBI Taxonomy" id="162209"/>
    <lineage>
        <taxon>Bacteria</taxon>
        <taxon>Bacillati</taxon>
        <taxon>Bacillota</taxon>
        <taxon>Bacilli</taxon>
        <taxon>Bacillales</taxon>
        <taxon>Paenibacillaceae</taxon>
        <taxon>Paenibacillus</taxon>
    </lineage>
</organism>
<comment type="cofactor">
    <cofactor evidence="8">
        <name>Zn(2+)</name>
        <dbReference type="ChEBI" id="CHEBI:29105"/>
    </cofactor>
    <text evidence="8">Binds 2 Zn(2+) ions per subunit.</text>
</comment>
<evidence type="ECO:0000256" key="3">
    <source>
        <dbReference type="ARBA" id="ARBA00011881"/>
    </source>
</evidence>
<dbReference type="Pfam" id="PF01979">
    <property type="entry name" value="Amidohydro_1"/>
    <property type="match status" value="1"/>
</dbReference>
<dbReference type="GO" id="GO:0005737">
    <property type="term" value="C:cytoplasm"/>
    <property type="evidence" value="ECO:0007669"/>
    <property type="project" value="TreeGrafter"/>
</dbReference>
<dbReference type="HAMAP" id="MF_01645">
    <property type="entry name" value="Hydantoinase"/>
    <property type="match status" value="1"/>
</dbReference>
<gene>
    <name evidence="8" type="primary">allB</name>
    <name evidence="10" type="ORF">IJ22_00600</name>
</gene>
<keyword evidence="4 8" id="KW-0659">Purine metabolism</keyword>
<proteinExistence type="inferred from homology"/>
<evidence type="ECO:0000256" key="1">
    <source>
        <dbReference type="ARBA" id="ARBA00002368"/>
    </source>
</evidence>
<dbReference type="InterPro" id="IPR017593">
    <property type="entry name" value="Allantoinase"/>
</dbReference>